<evidence type="ECO:0000256" key="1">
    <source>
        <dbReference type="SAM" id="Coils"/>
    </source>
</evidence>
<dbReference type="AlphaFoldDB" id="A0A2T4IND2"/>
<dbReference type="InterPro" id="IPR029035">
    <property type="entry name" value="DHS-like_NAD/FAD-binding_dom"/>
</dbReference>
<dbReference type="Pfam" id="PF13414">
    <property type="entry name" value="TPR_11"/>
    <property type="match status" value="1"/>
</dbReference>
<protein>
    <recommendedName>
        <fullName evidence="4">SIR2-like domain-containing protein</fullName>
    </recommendedName>
</protein>
<gene>
    <name evidence="2" type="ORF">C9427_27730</name>
</gene>
<feature type="coiled-coil region" evidence="1">
    <location>
        <begin position="529"/>
        <end position="556"/>
    </location>
</feature>
<dbReference type="Proteomes" id="UP000240259">
    <property type="component" value="Unassembled WGS sequence"/>
</dbReference>
<organism evidence="2 3">
    <name type="scientific">Mesorhizobium helmanticense</name>
    <dbReference type="NCBI Taxonomy" id="1776423"/>
    <lineage>
        <taxon>Bacteria</taxon>
        <taxon>Pseudomonadati</taxon>
        <taxon>Pseudomonadota</taxon>
        <taxon>Alphaproteobacteria</taxon>
        <taxon>Hyphomicrobiales</taxon>
        <taxon>Phyllobacteriaceae</taxon>
        <taxon>Mesorhizobium</taxon>
    </lineage>
</organism>
<dbReference type="Pfam" id="PF13289">
    <property type="entry name" value="SIR2_2"/>
    <property type="match status" value="1"/>
</dbReference>
<accession>A0A2T4IND2</accession>
<keyword evidence="3" id="KW-1185">Reference proteome</keyword>
<evidence type="ECO:0000313" key="2">
    <source>
        <dbReference type="EMBL" id="PTE07110.1"/>
    </source>
</evidence>
<name>A0A2T4IND2_9HYPH</name>
<comment type="caution">
    <text evidence="2">The sequence shown here is derived from an EMBL/GenBank/DDBJ whole genome shotgun (WGS) entry which is preliminary data.</text>
</comment>
<dbReference type="Gene3D" id="3.40.50.1220">
    <property type="entry name" value="TPP-binding domain"/>
    <property type="match status" value="1"/>
</dbReference>
<dbReference type="InterPro" id="IPR011990">
    <property type="entry name" value="TPR-like_helical_dom_sf"/>
</dbReference>
<evidence type="ECO:0008006" key="4">
    <source>
        <dbReference type="Google" id="ProtNLM"/>
    </source>
</evidence>
<dbReference type="EMBL" id="PZJX01000052">
    <property type="protein sequence ID" value="PTE07110.1"/>
    <property type="molecule type" value="Genomic_DNA"/>
</dbReference>
<keyword evidence="1" id="KW-0175">Coiled coil</keyword>
<dbReference type="Gene3D" id="1.25.40.10">
    <property type="entry name" value="Tetratricopeptide repeat domain"/>
    <property type="match status" value="2"/>
</dbReference>
<dbReference type="PANTHER" id="PTHR45005">
    <property type="match status" value="1"/>
</dbReference>
<reference evidence="2 3" key="1">
    <citation type="submission" date="2018-03" db="EMBL/GenBank/DDBJ databases">
        <title>Genome sequence of the symbiotic type strain Mesorhizobium helmanticense CSLC115NT isolated from Lotus corniculatus nodules.</title>
        <authorList>
            <person name="Sannazzaro A.I."/>
            <person name="Torres Tejerizo G.A."/>
            <person name="Dip D."/>
            <person name="Caballero M."/>
            <person name="Pistorio M."/>
            <person name="Estrella M.J."/>
        </authorList>
    </citation>
    <scope>NUCLEOTIDE SEQUENCE [LARGE SCALE GENOMIC DNA]</scope>
    <source>
        <strain evidence="2 3">CSLC115N</strain>
    </source>
</reference>
<sequence length="558" mass="63472">MAALEIGVRRDLIARYVDSAKINWAHVALAQLIEAGFVDRVLTTNFDPLVSRACALINRFPAVYDLAASRIFKPDQVSEQAIFHLHGQRDGFNLLNTKDEVQRQKRRLGPVFDEVKRGRIWIVVGYSGENDPVFELLARVRHFEFGLYWIGYESAPSPHVEREIIAPAKGAHFLGGVDADDFFVSLAQKLECFPPNYVAQPFSHLHRTISMLAPYGAPHPEDSEHPVFRKRRFDICQVIRSELDELISSRERGVSAGYYFLAGNYDRVVELLGQQKLTGMSQSDKDALGWSLAEQGNRLHVEARESGSEGRFREAMQKFRQAAKILSTRADALYNWGNTLFDFSIMKRYGAPEVMTRAGERLLRQAIKKYQKVIAIEPNYADAHNNMANALTDIGRSVSQEEGIPLFNEARRHYEIALKYTESPDVVHNNFAKALHELARITNDQQAFDDCLVHFSIAADFNPKYYSVFLSWGNALADVARRSGDRDTLRKACAMYRRASEIRRSDSASCWNLIGELTRLAEMESGMEKTAVLEEVASLRRKMARLRRARARVRTHNQ</sequence>
<proteinExistence type="predicted"/>
<evidence type="ECO:0000313" key="3">
    <source>
        <dbReference type="Proteomes" id="UP000240259"/>
    </source>
</evidence>
<dbReference type="SUPFAM" id="SSF52467">
    <property type="entry name" value="DHS-like NAD/FAD-binding domain"/>
    <property type="match status" value="1"/>
</dbReference>
<dbReference type="SUPFAM" id="SSF48452">
    <property type="entry name" value="TPR-like"/>
    <property type="match status" value="1"/>
</dbReference>
<dbReference type="PANTHER" id="PTHR45005:SF2">
    <property type="entry name" value="PROTEIN HLB1"/>
    <property type="match status" value="1"/>
</dbReference>
<dbReference type="InterPro" id="IPR053277">
    <property type="entry name" value="Endomembrane_traffic_mod"/>
</dbReference>